<dbReference type="RefSeq" id="WP_285970536.1">
    <property type="nucleotide sequence ID" value="NZ_CP127294.1"/>
</dbReference>
<dbReference type="KEGG" id="acab:QRX50_03390"/>
<protein>
    <submittedName>
        <fullName evidence="1">Uncharacterized protein</fullName>
    </submittedName>
</protein>
<evidence type="ECO:0000313" key="1">
    <source>
        <dbReference type="EMBL" id="WIX79858.1"/>
    </source>
</evidence>
<accession>A0A9Y2IK84</accession>
<dbReference type="EMBL" id="CP127294">
    <property type="protein sequence ID" value="WIX79858.1"/>
    <property type="molecule type" value="Genomic_DNA"/>
</dbReference>
<organism evidence="1 2">
    <name type="scientific">Amycolatopsis carbonis</name>
    <dbReference type="NCBI Taxonomy" id="715471"/>
    <lineage>
        <taxon>Bacteria</taxon>
        <taxon>Bacillati</taxon>
        <taxon>Actinomycetota</taxon>
        <taxon>Actinomycetes</taxon>
        <taxon>Pseudonocardiales</taxon>
        <taxon>Pseudonocardiaceae</taxon>
        <taxon>Amycolatopsis</taxon>
    </lineage>
</organism>
<dbReference type="AlphaFoldDB" id="A0A9Y2IK84"/>
<dbReference type="Proteomes" id="UP001236014">
    <property type="component" value="Chromosome"/>
</dbReference>
<sequence length="45" mass="4733">MTTPELTVSLVVSALLPVFRAAEAARTAVTTVGLVRFRSRGASKT</sequence>
<keyword evidence="2" id="KW-1185">Reference proteome</keyword>
<name>A0A9Y2IK84_9PSEU</name>
<gene>
    <name evidence="1" type="ORF">QRX50_03390</name>
</gene>
<evidence type="ECO:0000313" key="2">
    <source>
        <dbReference type="Proteomes" id="UP001236014"/>
    </source>
</evidence>
<reference evidence="1 2" key="1">
    <citation type="submission" date="2023-06" db="EMBL/GenBank/DDBJ databases">
        <authorList>
            <person name="Oyuntsetseg B."/>
            <person name="Kim S.B."/>
        </authorList>
    </citation>
    <scope>NUCLEOTIDE SEQUENCE [LARGE SCALE GENOMIC DNA]</scope>
    <source>
        <strain evidence="1 2">2-15</strain>
    </source>
</reference>
<proteinExistence type="predicted"/>